<gene>
    <name evidence="12" type="ORF">QVE165_LOCUS8069</name>
</gene>
<feature type="compositionally biased region" description="Low complexity" evidence="10">
    <location>
        <begin position="127"/>
        <end position="137"/>
    </location>
</feature>
<dbReference type="EMBL" id="CAJNOM010000035">
    <property type="protein sequence ID" value="CAF0874357.1"/>
    <property type="molecule type" value="Genomic_DNA"/>
</dbReference>
<dbReference type="PANTHER" id="PTHR10071">
    <property type="entry name" value="TRANSCRIPTION FACTOR GATA FAMILY MEMBER"/>
    <property type="match status" value="1"/>
</dbReference>
<dbReference type="PROSITE" id="PS00344">
    <property type="entry name" value="GATA_ZN_FINGER_1"/>
    <property type="match status" value="2"/>
</dbReference>
<feature type="region of interest" description="Disordered" evidence="10">
    <location>
        <begin position="314"/>
        <end position="342"/>
    </location>
</feature>
<feature type="domain" description="GATA-type" evidence="11">
    <location>
        <begin position="214"/>
        <end position="268"/>
    </location>
</feature>
<sequence length="458" mass="50107">MDTFETTSSSSLNNNNNNNSHRNAWSNYPAECYSTSVEYYRPYGTAPLTSLPWVEPSKYSVGNWPTQTSSTFPYTSSHPPPPHAHTNFMSATNSSSATAASFGQPYYPPTPPKDLPHDTLLDSSSKQQQQQQQQQQQELLNNKNYHSHHHPHQNLFPNTTSPTTSAAAAAAAYHHHHNWGHVLKDSAVFWSTMKSPTDSTGKISNSNSKKKPSQAEGRECVNCGAKATPLWRRDGNGNYLCNACGLYHKMNGHNRPLIKPKRRLSTVKKTGVHCSNCNTSTTTLWRRNGHGESVCNACGLYYKLHKVNRPITLKKENIQTRNRKPNTKRNGNGSLLASSSSCSMKDKDPFPYGLLMKNEPALNGYHAQAAAAAMAVNSASTSSSPSSSAYHQSQQAAYAAAAALHPLFSSSMLSSIGTTTNTTGTSSSSSTSPNTSSPIKPSYMSHQQHHVPVYPPYF</sequence>
<reference evidence="12" key="1">
    <citation type="submission" date="2021-02" db="EMBL/GenBank/DDBJ databases">
        <authorList>
            <person name="Nowell W R."/>
        </authorList>
    </citation>
    <scope>NUCLEOTIDE SEQUENCE</scope>
</reference>
<dbReference type="GO" id="GO:0045165">
    <property type="term" value="P:cell fate commitment"/>
    <property type="evidence" value="ECO:0007669"/>
    <property type="project" value="TreeGrafter"/>
</dbReference>
<feature type="region of interest" description="Disordered" evidence="10">
    <location>
        <begin position="418"/>
        <end position="448"/>
    </location>
</feature>
<evidence type="ECO:0000256" key="7">
    <source>
        <dbReference type="ARBA" id="ARBA00023163"/>
    </source>
</evidence>
<dbReference type="Gene3D" id="3.30.50.10">
    <property type="entry name" value="Erythroid Transcription Factor GATA-1, subunit A"/>
    <property type="match status" value="2"/>
</dbReference>
<evidence type="ECO:0000256" key="4">
    <source>
        <dbReference type="ARBA" id="ARBA00022833"/>
    </source>
</evidence>
<feature type="compositionally biased region" description="Polar residues" evidence="10">
    <location>
        <begin position="155"/>
        <end position="165"/>
    </location>
</feature>
<organism evidence="12 13">
    <name type="scientific">Adineta steineri</name>
    <dbReference type="NCBI Taxonomy" id="433720"/>
    <lineage>
        <taxon>Eukaryota</taxon>
        <taxon>Metazoa</taxon>
        <taxon>Spiralia</taxon>
        <taxon>Gnathifera</taxon>
        <taxon>Rotifera</taxon>
        <taxon>Eurotatoria</taxon>
        <taxon>Bdelloidea</taxon>
        <taxon>Adinetida</taxon>
        <taxon>Adinetidae</taxon>
        <taxon>Adineta</taxon>
    </lineage>
</organism>
<dbReference type="Pfam" id="PF00320">
    <property type="entry name" value="GATA"/>
    <property type="match status" value="2"/>
</dbReference>
<evidence type="ECO:0000256" key="8">
    <source>
        <dbReference type="ARBA" id="ARBA00023242"/>
    </source>
</evidence>
<evidence type="ECO:0000256" key="9">
    <source>
        <dbReference type="PROSITE-ProRule" id="PRU00094"/>
    </source>
</evidence>
<dbReference type="CDD" id="cd00202">
    <property type="entry name" value="ZnF_GATA"/>
    <property type="match status" value="2"/>
</dbReference>
<accession>A0A813XT72</accession>
<dbReference type="OrthoDB" id="515401at2759"/>
<comment type="subcellular location">
    <subcellularLocation>
        <location evidence="1">Nucleus</location>
    </subcellularLocation>
</comment>
<dbReference type="PRINTS" id="PR00619">
    <property type="entry name" value="GATAZNFINGER"/>
</dbReference>
<dbReference type="PANTHER" id="PTHR10071:SF281">
    <property type="entry name" value="BOX A-BINDING FACTOR-RELATED"/>
    <property type="match status" value="1"/>
</dbReference>
<keyword evidence="4" id="KW-0862">Zinc</keyword>
<dbReference type="Proteomes" id="UP000663832">
    <property type="component" value="Unassembled WGS sequence"/>
</dbReference>
<evidence type="ECO:0000256" key="2">
    <source>
        <dbReference type="ARBA" id="ARBA00022723"/>
    </source>
</evidence>
<dbReference type="GO" id="GO:0000122">
    <property type="term" value="P:negative regulation of transcription by RNA polymerase II"/>
    <property type="evidence" value="ECO:0007669"/>
    <property type="project" value="TreeGrafter"/>
</dbReference>
<evidence type="ECO:0000256" key="10">
    <source>
        <dbReference type="SAM" id="MobiDB-lite"/>
    </source>
</evidence>
<dbReference type="GO" id="GO:0005634">
    <property type="term" value="C:nucleus"/>
    <property type="evidence" value="ECO:0007669"/>
    <property type="project" value="UniProtKB-SubCell"/>
</dbReference>
<dbReference type="InterPro" id="IPR013088">
    <property type="entry name" value="Znf_NHR/GATA"/>
</dbReference>
<protein>
    <recommendedName>
        <fullName evidence="11">GATA-type domain-containing protein</fullName>
    </recommendedName>
</protein>
<evidence type="ECO:0000259" key="11">
    <source>
        <dbReference type="PROSITE" id="PS50114"/>
    </source>
</evidence>
<keyword evidence="5" id="KW-0805">Transcription regulation</keyword>
<dbReference type="FunFam" id="3.30.50.10:FF:000036">
    <property type="entry name" value="Endothelial transcription factor GATA-2"/>
    <property type="match status" value="1"/>
</dbReference>
<keyword evidence="2" id="KW-0479">Metal-binding</keyword>
<keyword evidence="8" id="KW-0539">Nucleus</keyword>
<dbReference type="SMART" id="SM00401">
    <property type="entry name" value="ZnF_GATA"/>
    <property type="match status" value="2"/>
</dbReference>
<evidence type="ECO:0000256" key="1">
    <source>
        <dbReference type="ARBA" id="ARBA00004123"/>
    </source>
</evidence>
<feature type="compositionally biased region" description="Low complexity" evidence="10">
    <location>
        <begin position="418"/>
        <end position="439"/>
    </location>
</feature>
<evidence type="ECO:0000256" key="6">
    <source>
        <dbReference type="ARBA" id="ARBA00023125"/>
    </source>
</evidence>
<evidence type="ECO:0000256" key="3">
    <source>
        <dbReference type="ARBA" id="ARBA00022771"/>
    </source>
</evidence>
<feature type="region of interest" description="Disordered" evidence="10">
    <location>
        <begin position="1"/>
        <end position="24"/>
    </location>
</feature>
<evidence type="ECO:0000313" key="12">
    <source>
        <dbReference type="EMBL" id="CAF0874357.1"/>
    </source>
</evidence>
<keyword evidence="3 9" id="KW-0863">Zinc-finger</keyword>
<feature type="region of interest" description="Disordered" evidence="10">
    <location>
        <begin position="70"/>
        <end position="169"/>
    </location>
</feature>
<dbReference type="FunFam" id="3.30.50.10:FF:000032">
    <property type="entry name" value="Transcription factor GATA-3"/>
    <property type="match status" value="1"/>
</dbReference>
<name>A0A813XT72_9BILA</name>
<dbReference type="GO" id="GO:0045944">
    <property type="term" value="P:positive regulation of transcription by RNA polymerase II"/>
    <property type="evidence" value="ECO:0007669"/>
    <property type="project" value="TreeGrafter"/>
</dbReference>
<evidence type="ECO:0000256" key="5">
    <source>
        <dbReference type="ARBA" id="ARBA00023015"/>
    </source>
</evidence>
<dbReference type="InterPro" id="IPR000679">
    <property type="entry name" value="Znf_GATA"/>
</dbReference>
<feature type="compositionally biased region" description="Low complexity" evidence="10">
    <location>
        <begin position="8"/>
        <end position="24"/>
    </location>
</feature>
<dbReference type="GO" id="GO:0000978">
    <property type="term" value="F:RNA polymerase II cis-regulatory region sequence-specific DNA binding"/>
    <property type="evidence" value="ECO:0007669"/>
    <property type="project" value="TreeGrafter"/>
</dbReference>
<dbReference type="GO" id="GO:0000981">
    <property type="term" value="F:DNA-binding transcription factor activity, RNA polymerase II-specific"/>
    <property type="evidence" value="ECO:0007669"/>
    <property type="project" value="TreeGrafter"/>
</dbReference>
<dbReference type="PROSITE" id="PS50114">
    <property type="entry name" value="GATA_ZN_FINGER_2"/>
    <property type="match status" value="2"/>
</dbReference>
<dbReference type="InterPro" id="IPR039355">
    <property type="entry name" value="Transcription_factor_GATA"/>
</dbReference>
<proteinExistence type="predicted"/>
<feature type="region of interest" description="Disordered" evidence="10">
    <location>
        <begin position="194"/>
        <end position="219"/>
    </location>
</feature>
<dbReference type="GO" id="GO:0008270">
    <property type="term" value="F:zinc ion binding"/>
    <property type="evidence" value="ECO:0007669"/>
    <property type="project" value="UniProtKB-KW"/>
</dbReference>
<keyword evidence="13" id="KW-1185">Reference proteome</keyword>
<keyword evidence="6" id="KW-0238">DNA-binding</keyword>
<keyword evidence="7" id="KW-0804">Transcription</keyword>
<comment type="caution">
    <text evidence="12">The sequence shown here is derived from an EMBL/GenBank/DDBJ whole genome shotgun (WGS) entry which is preliminary data.</text>
</comment>
<dbReference type="SUPFAM" id="SSF57716">
    <property type="entry name" value="Glucocorticoid receptor-like (DNA-binding domain)"/>
    <property type="match status" value="2"/>
</dbReference>
<feature type="domain" description="GATA-type" evidence="11">
    <location>
        <begin position="268"/>
        <end position="321"/>
    </location>
</feature>
<feature type="compositionally biased region" description="Low complexity" evidence="10">
    <location>
        <begin position="84"/>
        <end position="101"/>
    </location>
</feature>
<dbReference type="AlphaFoldDB" id="A0A813XT72"/>
<evidence type="ECO:0000313" key="13">
    <source>
        <dbReference type="Proteomes" id="UP000663832"/>
    </source>
</evidence>